<gene>
    <name evidence="2" type="ORF">PMEA_00031584</name>
</gene>
<dbReference type="InterPro" id="IPR011042">
    <property type="entry name" value="6-blade_b-propeller_TolB-like"/>
</dbReference>
<feature type="compositionally biased region" description="Basic and acidic residues" evidence="1">
    <location>
        <begin position="87"/>
        <end position="98"/>
    </location>
</feature>
<feature type="compositionally biased region" description="Basic and acidic residues" evidence="1">
    <location>
        <begin position="62"/>
        <end position="80"/>
    </location>
</feature>
<evidence type="ECO:0000256" key="1">
    <source>
        <dbReference type="SAM" id="MobiDB-lite"/>
    </source>
</evidence>
<comment type="caution">
    <text evidence="2">The sequence shown here is derived from an EMBL/GenBank/DDBJ whole genome shotgun (WGS) entry which is preliminary data.</text>
</comment>
<dbReference type="Gene3D" id="2.120.10.30">
    <property type="entry name" value="TolB, C-terminal domain"/>
    <property type="match status" value="1"/>
</dbReference>
<feature type="region of interest" description="Disordered" evidence="1">
    <location>
        <begin position="58"/>
        <end position="98"/>
    </location>
</feature>
<organism evidence="2 3">
    <name type="scientific">Pocillopora meandrina</name>
    <dbReference type="NCBI Taxonomy" id="46732"/>
    <lineage>
        <taxon>Eukaryota</taxon>
        <taxon>Metazoa</taxon>
        <taxon>Cnidaria</taxon>
        <taxon>Anthozoa</taxon>
        <taxon>Hexacorallia</taxon>
        <taxon>Scleractinia</taxon>
        <taxon>Astrocoeniina</taxon>
        <taxon>Pocilloporidae</taxon>
        <taxon>Pocillopora</taxon>
    </lineage>
</organism>
<proteinExistence type="predicted"/>
<reference evidence="2 3" key="1">
    <citation type="submission" date="2022-05" db="EMBL/GenBank/DDBJ databases">
        <authorList>
            <consortium name="Genoscope - CEA"/>
            <person name="William W."/>
        </authorList>
    </citation>
    <scope>NUCLEOTIDE SEQUENCE [LARGE SCALE GENOMIC DNA]</scope>
</reference>
<evidence type="ECO:0000313" key="2">
    <source>
        <dbReference type="EMBL" id="CAH3043506.1"/>
    </source>
</evidence>
<accession>A0AAU9W5V6</accession>
<keyword evidence="3" id="KW-1185">Reference proteome</keyword>
<feature type="region of interest" description="Disordered" evidence="1">
    <location>
        <begin position="311"/>
        <end position="337"/>
    </location>
</feature>
<protein>
    <submittedName>
        <fullName evidence="2">Uncharacterized protein</fullName>
    </submittedName>
</protein>
<dbReference type="SUPFAM" id="SSF63825">
    <property type="entry name" value="YWTD domain"/>
    <property type="match status" value="1"/>
</dbReference>
<feature type="non-terminal residue" evidence="2">
    <location>
        <position position="1"/>
    </location>
</feature>
<name>A0AAU9W5V6_9CNID</name>
<dbReference type="Proteomes" id="UP001159428">
    <property type="component" value="Unassembled WGS sequence"/>
</dbReference>
<evidence type="ECO:0000313" key="3">
    <source>
        <dbReference type="Proteomes" id="UP001159428"/>
    </source>
</evidence>
<dbReference type="EMBL" id="CALNXJ010000007">
    <property type="protein sequence ID" value="CAH3043506.1"/>
    <property type="molecule type" value="Genomic_DNA"/>
</dbReference>
<sequence>LAKSPAGKCENFAIVTDGQWQLELPNLISDESSSELNVHIIQEVTNWTGKPVVLLKAPATSDKSKQKSMNDTEKKGDESKVRRKRKSREEAKEDENLAKRIMIEGGDIERNERQQGDLQKFQDGRAELALVVRLPDFQKKQQKICKFSIFSGREEDLKKIGLFFSTLKDLNGSVALSEVQIKCGICSKSYACRHTDRTFNGKVSYFKANHFDKCLSRKNKNDATLKSQGRMDAFLMKASNSISSKQKAGDIANNEADMSKEDFDGADATLAENEYKDELFPDALDSDYDKGCLAGPQGSVLDISVKEDNPNYDAPVVSDNDTDASSAGSETESEDSEFISCPISLNDAHPLAVKLNKLIEDGKIPESCIYYKFLNDTMSFALTDPKTASGFKWDDEVCEFFSTIKYLGGERTRKFVRGPGFFGTGRGGEKEFKSFADFNLCGPSLNATKRCQSGYTTESGMIKPHLQSLHSLCQHPKADLHAIVDNEKVRAIPVALASDGTALKPGLEYDSRQKQVIDLTHRVDEKFVKKHPLPDPEKIKTNLITNADVTIATSPDNGAAMPVAVNFRPKSVTGEEIFSCMEDSIRTVQTCQNCLKGQRSVKHIVTSEASNCLAMSKCEECLKEKSVCASCKNMGQVSHHPSLRACDSCSDRNVTCQKLVVMAVATDCEECNKKALVRLSDMADGKELPPELKLVVPLPDVVHIGKSFKCSWSNWFINLDVLEDVKFVVHTIVPEQYRFWKSNQRGVCPHPIAVSEGPTGSILALDYNFETGLSRLLTIRLHQPADVSVVRDGLKDARNLCFIDGIAFLCERGKSTISFVDFEGKVKISTKSLKRRAELLRHLEALSLPTDGTVPVLRERLKDHLGAISKNTDCAEHVQMHPNRLCKPSAVYAASNDLLFCSDDESQYVYQITLKFDGVTIYGNATKFTAYPSSIINLLSITLLDQCAFFSGASSQGELYKCELSAKTVTKAVCNSTLPCSEVNQICTLNGRVVYTDTKAGKVMQYNPDDKSVRTLVGSGYNSSSDGTQDSCSFKQIEGICSVDKNLFVTDVSAGKLKIVTSLSETVSFLGILGSLYDTFGIHSKGMKPDGVSLKQAKENGTKIDSYVKDTVSKVKERYQLSETSATNGPQGTVSQKTQVSVSLLKKGIERLYKNVVDINPQFVDDLLLETLLTTVVENLHAVSHLKHETFTVLTYAQDFGTICKESLKRTSRWAAKYYTHDKSYYPVPKSAMPLSAIATMTPLPSEDITPGMEGQIKEWLESYRPVRQRTVRSETTKDKAGALPPAVYAVHHTDESEERLRYPEENTVSSANAQRVVSIQFVDEGDVTEVFEDHREVQIDEYETDSDDEESDFEEHPEVVNRACVTRSGRAVRAFVRLDM</sequence>